<dbReference type="Proteomes" id="UP000246278">
    <property type="component" value="Unassembled WGS sequence"/>
</dbReference>
<sequence length="180" mass="20418">MRSLTPYILATLLSGFIAWTPLHASTPKQSFDKGYRQHLKGNHADAVKYYTKAIKRKPSYAQAYLMRAAAHHSMKEYERAMKDYTRVIESGDNYFKAVGHFNRGVVQYDIGKYSAAITDFTWALSYDHKMAAAYLHRGIAKGRAGDKKGQVQDFVYAARSGDSEVRGWLEKHAPHVLGRK</sequence>
<comment type="caution">
    <text evidence="5">The sequence shown here is derived from an EMBL/GenBank/DDBJ whole genome shotgun (WGS) entry which is preliminary data.</text>
</comment>
<keyword evidence="1" id="KW-0677">Repeat</keyword>
<dbReference type="PROSITE" id="PS50005">
    <property type="entry name" value="TPR"/>
    <property type="match status" value="1"/>
</dbReference>
<dbReference type="InterPro" id="IPR019734">
    <property type="entry name" value="TPR_rpt"/>
</dbReference>
<proteinExistence type="predicted"/>
<evidence type="ECO:0000256" key="1">
    <source>
        <dbReference type="ARBA" id="ARBA00022737"/>
    </source>
</evidence>
<dbReference type="InterPro" id="IPR011990">
    <property type="entry name" value="TPR-like_helical_dom_sf"/>
</dbReference>
<reference evidence="6" key="1">
    <citation type="submission" date="2017-10" db="EMBL/GenBank/DDBJ databases">
        <authorList>
            <person name="Gaisin V.A."/>
            <person name="Rysina M.S."/>
            <person name="Grouzdev D.S."/>
        </authorList>
    </citation>
    <scope>NUCLEOTIDE SEQUENCE [LARGE SCALE GENOMIC DNA]</scope>
    <source>
        <strain evidence="6">V1</strain>
    </source>
</reference>
<dbReference type="SUPFAM" id="SSF48452">
    <property type="entry name" value="TPR-like"/>
    <property type="match status" value="1"/>
</dbReference>
<evidence type="ECO:0000313" key="5">
    <source>
        <dbReference type="EMBL" id="PWW81133.1"/>
    </source>
</evidence>
<dbReference type="GO" id="GO:0046813">
    <property type="term" value="P:receptor-mediated virion attachment to host cell"/>
    <property type="evidence" value="ECO:0007669"/>
    <property type="project" value="TreeGrafter"/>
</dbReference>
<evidence type="ECO:0000256" key="4">
    <source>
        <dbReference type="SAM" id="SignalP"/>
    </source>
</evidence>
<feature type="repeat" description="TPR" evidence="3">
    <location>
        <begin position="61"/>
        <end position="94"/>
    </location>
</feature>
<dbReference type="PANTHER" id="PTHR44858">
    <property type="entry name" value="TETRATRICOPEPTIDE REPEAT PROTEIN 6"/>
    <property type="match status" value="1"/>
</dbReference>
<dbReference type="Gene3D" id="1.25.40.10">
    <property type="entry name" value="Tetratricopeptide repeat domain"/>
    <property type="match status" value="2"/>
</dbReference>
<evidence type="ECO:0000256" key="3">
    <source>
        <dbReference type="PROSITE-ProRule" id="PRU00339"/>
    </source>
</evidence>
<dbReference type="PANTHER" id="PTHR44858:SF1">
    <property type="entry name" value="UDP-N-ACETYLGLUCOSAMINE--PEPTIDE N-ACETYLGLUCOSAMINYLTRANSFERASE SPINDLY-RELATED"/>
    <property type="match status" value="1"/>
</dbReference>
<dbReference type="OrthoDB" id="597607at2"/>
<gene>
    <name evidence="5" type="ORF">CR164_11915</name>
</gene>
<dbReference type="GO" id="GO:0009279">
    <property type="term" value="C:cell outer membrane"/>
    <property type="evidence" value="ECO:0007669"/>
    <property type="project" value="TreeGrafter"/>
</dbReference>
<feature type="signal peptide" evidence="4">
    <location>
        <begin position="1"/>
        <end position="24"/>
    </location>
</feature>
<accession>A0A317T386</accession>
<dbReference type="SMART" id="SM00028">
    <property type="entry name" value="TPR"/>
    <property type="match status" value="3"/>
</dbReference>
<dbReference type="Pfam" id="PF13432">
    <property type="entry name" value="TPR_16"/>
    <property type="match status" value="2"/>
</dbReference>
<keyword evidence="4" id="KW-0732">Signal</keyword>
<name>A0A317T386_9CHLB</name>
<feature type="chain" id="PRO_5016373895" evidence="4">
    <location>
        <begin position="25"/>
        <end position="180"/>
    </location>
</feature>
<evidence type="ECO:0000313" key="6">
    <source>
        <dbReference type="Proteomes" id="UP000246278"/>
    </source>
</evidence>
<organism evidence="5 6">
    <name type="scientific">Prosthecochloris marina</name>
    <dbReference type="NCBI Taxonomy" id="2017681"/>
    <lineage>
        <taxon>Bacteria</taxon>
        <taxon>Pseudomonadati</taxon>
        <taxon>Chlorobiota</taxon>
        <taxon>Chlorobiia</taxon>
        <taxon>Chlorobiales</taxon>
        <taxon>Chlorobiaceae</taxon>
        <taxon>Prosthecochloris</taxon>
    </lineage>
</organism>
<keyword evidence="2 3" id="KW-0802">TPR repeat</keyword>
<evidence type="ECO:0000256" key="2">
    <source>
        <dbReference type="ARBA" id="ARBA00022803"/>
    </source>
</evidence>
<dbReference type="InterPro" id="IPR050498">
    <property type="entry name" value="Ycf3"/>
</dbReference>
<dbReference type="EMBL" id="PDNZ01000010">
    <property type="protein sequence ID" value="PWW81133.1"/>
    <property type="molecule type" value="Genomic_DNA"/>
</dbReference>
<protein>
    <submittedName>
        <fullName evidence="5">Uncharacterized protein</fullName>
    </submittedName>
</protein>
<dbReference type="AlphaFoldDB" id="A0A317T386"/>
<keyword evidence="6" id="KW-1185">Reference proteome</keyword>